<name>A0ACC4BGL7_POPAL</name>
<keyword evidence="2" id="KW-1185">Reference proteome</keyword>
<dbReference type="Proteomes" id="UP000309997">
    <property type="component" value="Unassembled WGS sequence"/>
</dbReference>
<evidence type="ECO:0000313" key="1">
    <source>
        <dbReference type="EMBL" id="KAL3577128.1"/>
    </source>
</evidence>
<evidence type="ECO:0000313" key="2">
    <source>
        <dbReference type="Proteomes" id="UP000309997"/>
    </source>
</evidence>
<accession>A0ACC4BGL7</accession>
<gene>
    <name evidence="1" type="ORF">D5086_022411</name>
</gene>
<reference evidence="1 2" key="1">
    <citation type="journal article" date="2024" name="Plant Biotechnol. J.">
        <title>Genome and CRISPR/Cas9 system of a widespread forest tree (Populus alba) in the world.</title>
        <authorList>
            <person name="Liu Y.J."/>
            <person name="Jiang P.F."/>
            <person name="Han X.M."/>
            <person name="Li X.Y."/>
            <person name="Wang H.M."/>
            <person name="Wang Y.J."/>
            <person name="Wang X.X."/>
            <person name="Zeng Q.Y."/>
        </authorList>
    </citation>
    <scope>NUCLEOTIDE SEQUENCE [LARGE SCALE GENOMIC DNA]</scope>
    <source>
        <strain evidence="2">cv. PAL-ZL1</strain>
    </source>
</reference>
<organism evidence="1 2">
    <name type="scientific">Populus alba</name>
    <name type="common">White poplar</name>
    <dbReference type="NCBI Taxonomy" id="43335"/>
    <lineage>
        <taxon>Eukaryota</taxon>
        <taxon>Viridiplantae</taxon>
        <taxon>Streptophyta</taxon>
        <taxon>Embryophyta</taxon>
        <taxon>Tracheophyta</taxon>
        <taxon>Spermatophyta</taxon>
        <taxon>Magnoliopsida</taxon>
        <taxon>eudicotyledons</taxon>
        <taxon>Gunneridae</taxon>
        <taxon>Pentapetalae</taxon>
        <taxon>rosids</taxon>
        <taxon>fabids</taxon>
        <taxon>Malpighiales</taxon>
        <taxon>Salicaceae</taxon>
        <taxon>Saliceae</taxon>
        <taxon>Populus</taxon>
    </lineage>
</organism>
<dbReference type="EMBL" id="RCHU02000011">
    <property type="protein sequence ID" value="KAL3577128.1"/>
    <property type="molecule type" value="Genomic_DNA"/>
</dbReference>
<proteinExistence type="predicted"/>
<protein>
    <submittedName>
        <fullName evidence="1">Uncharacterized protein</fullName>
    </submittedName>
</protein>
<comment type="caution">
    <text evidence="1">The sequence shown here is derived from an EMBL/GenBank/DDBJ whole genome shotgun (WGS) entry which is preliminary data.</text>
</comment>
<sequence length="74" mass="8236">MLMAAKRSTGSAAMVQVAIGYEDNRESTYADMESNMSEKNYYLELLKPTQLQKDSHPSATNTCTSHSIPSHCTY</sequence>